<sequence>MTNSYTLSTTPLVASSAQLRWNIDTSSSQTPLKLANGRVTLGGWMLAEDQQSPRLAVKNGYATYSYPFNVKRPDVVSAILQQPADNHPRLGCGFNLNIPFSSQITLGLESDGLITWFAELNFSPAC</sequence>
<accession>A0A9J6Q4G1</accession>
<dbReference type="RefSeq" id="WP_271283159.1">
    <property type="nucleotide sequence ID" value="NZ_JAMGZK010000051.1"/>
</dbReference>
<comment type="caution">
    <text evidence="1">The sequence shown here is derived from an EMBL/GenBank/DDBJ whole genome shotgun (WGS) entry which is preliminary data.</text>
</comment>
<dbReference type="EMBL" id="JAMGZK010000051">
    <property type="protein sequence ID" value="MCU6665596.1"/>
    <property type="molecule type" value="Genomic_DNA"/>
</dbReference>
<organism evidence="1 2">
    <name type="scientific">Silvania hatchlandensis</name>
    <dbReference type="NCBI Taxonomy" id="2926469"/>
    <lineage>
        <taxon>Bacteria</taxon>
        <taxon>Pseudomonadati</taxon>
        <taxon>Pseudomonadota</taxon>
        <taxon>Gammaproteobacteria</taxon>
        <taxon>Enterobacterales</taxon>
        <taxon>Enterobacteriaceae</taxon>
        <taxon>Silvania</taxon>
    </lineage>
</organism>
<keyword evidence="2" id="KW-1185">Reference proteome</keyword>
<reference evidence="1" key="1">
    <citation type="submission" date="2022-05" db="EMBL/GenBank/DDBJ databases">
        <title>Description of a novel species of Leclercia; Leclercia tamurae and the Proposal for a Novel Genus Silvania gen. nov. Containing Two Novel Species Silvania hatchlandensis sp. nov. and Silvania confinis sp. nov. Isolated from the Rhizosphere of Oak.</title>
        <authorList>
            <person name="Maddock D.W."/>
            <person name="Brady C.L."/>
            <person name="Denman S."/>
            <person name="Arnold D."/>
        </authorList>
    </citation>
    <scope>NUCLEOTIDE SEQUENCE</scope>
    <source>
        <strain evidence="1">H19S6</strain>
    </source>
</reference>
<name>A0A9J6Q4G1_9ENTR</name>
<proteinExistence type="predicted"/>
<protein>
    <submittedName>
        <fullName evidence="1">Uncharacterized protein</fullName>
    </submittedName>
</protein>
<dbReference type="AlphaFoldDB" id="A0A9J6Q4G1"/>
<dbReference type="Proteomes" id="UP001063816">
    <property type="component" value="Unassembled WGS sequence"/>
</dbReference>
<evidence type="ECO:0000313" key="2">
    <source>
        <dbReference type="Proteomes" id="UP001063816"/>
    </source>
</evidence>
<evidence type="ECO:0000313" key="1">
    <source>
        <dbReference type="EMBL" id="MCU6665596.1"/>
    </source>
</evidence>
<gene>
    <name evidence="1" type="ORF">M8014_14730</name>
</gene>